<name>A0A1K2IJW6_9FLAO</name>
<feature type="transmembrane region" description="Helical" evidence="6">
    <location>
        <begin position="431"/>
        <end position="452"/>
    </location>
</feature>
<evidence type="ECO:0000256" key="4">
    <source>
        <dbReference type="ARBA" id="ARBA00022989"/>
    </source>
</evidence>
<keyword evidence="5 6" id="KW-0472">Membrane</keyword>
<feature type="transmembrane region" description="Helical" evidence="6">
    <location>
        <begin position="344"/>
        <end position="365"/>
    </location>
</feature>
<dbReference type="PANTHER" id="PTHR30250:SF11">
    <property type="entry name" value="O-ANTIGEN TRANSPORTER-RELATED"/>
    <property type="match status" value="1"/>
</dbReference>
<feature type="transmembrane region" description="Helical" evidence="6">
    <location>
        <begin position="372"/>
        <end position="394"/>
    </location>
</feature>
<evidence type="ECO:0000256" key="3">
    <source>
        <dbReference type="ARBA" id="ARBA00022692"/>
    </source>
</evidence>
<dbReference type="Proteomes" id="UP000182544">
    <property type="component" value="Unassembled WGS sequence"/>
</dbReference>
<dbReference type="RefSeq" id="WP_072402085.1">
    <property type="nucleotide sequence ID" value="NZ_FPKV01000002.1"/>
</dbReference>
<comment type="subcellular location">
    <subcellularLocation>
        <location evidence="1">Cell membrane</location>
        <topology evidence="1">Multi-pass membrane protein</topology>
    </subcellularLocation>
</comment>
<evidence type="ECO:0000256" key="2">
    <source>
        <dbReference type="ARBA" id="ARBA00022475"/>
    </source>
</evidence>
<feature type="transmembrane region" description="Helical" evidence="6">
    <location>
        <begin position="400"/>
        <end position="419"/>
    </location>
</feature>
<evidence type="ECO:0000256" key="5">
    <source>
        <dbReference type="ARBA" id="ARBA00023136"/>
    </source>
</evidence>
<feature type="transmembrane region" description="Helical" evidence="6">
    <location>
        <begin position="458"/>
        <end position="476"/>
    </location>
</feature>
<dbReference type="GO" id="GO:0005886">
    <property type="term" value="C:plasma membrane"/>
    <property type="evidence" value="ECO:0007669"/>
    <property type="project" value="UniProtKB-SubCell"/>
</dbReference>
<gene>
    <name evidence="7" type="ORF">SAMN05428642_102899</name>
</gene>
<keyword evidence="3 6" id="KW-0812">Transmembrane</keyword>
<evidence type="ECO:0000313" key="7">
    <source>
        <dbReference type="EMBL" id="SFZ92700.1"/>
    </source>
</evidence>
<organism evidence="7 8">
    <name type="scientific">Flaviramulus basaltis</name>
    <dbReference type="NCBI Taxonomy" id="369401"/>
    <lineage>
        <taxon>Bacteria</taxon>
        <taxon>Pseudomonadati</taxon>
        <taxon>Bacteroidota</taxon>
        <taxon>Flavobacteriia</taxon>
        <taxon>Flavobacteriales</taxon>
        <taxon>Flavobacteriaceae</taxon>
        <taxon>Flaviramulus</taxon>
    </lineage>
</organism>
<protein>
    <submittedName>
        <fullName evidence="7">Membrane protein involved in the export of O-antigen and teichoic acid</fullName>
    </submittedName>
</protein>
<evidence type="ECO:0000313" key="8">
    <source>
        <dbReference type="Proteomes" id="UP000182544"/>
    </source>
</evidence>
<keyword evidence="4 6" id="KW-1133">Transmembrane helix</keyword>
<feature type="transmembrane region" description="Helical" evidence="6">
    <location>
        <begin position="127"/>
        <end position="149"/>
    </location>
</feature>
<feature type="transmembrane region" description="Helical" evidence="6">
    <location>
        <begin position="12"/>
        <end position="31"/>
    </location>
</feature>
<feature type="transmembrane region" description="Helical" evidence="6">
    <location>
        <begin position="37"/>
        <end position="58"/>
    </location>
</feature>
<feature type="transmembrane region" description="Helical" evidence="6">
    <location>
        <begin position="185"/>
        <end position="204"/>
    </location>
</feature>
<dbReference type="InterPro" id="IPR050833">
    <property type="entry name" value="Poly_Biosynth_Transport"/>
</dbReference>
<sequence length="494" mass="56082">MGETKESYKQIIKATTLFGGVHFFNIFISVIKSKVVAVLLGTSGIGILTLLNCSLNLLSSATGFGLESSGIKSISEAFGLKDQKKVLKTISVFKRLIFITGFFGCIVTLVFSSYFSQIAFGNKDFTIAFVWLSLAVLFKQLSSGYLSILQSLRELKLFAKANLLANFISLCVVVPMYFYWKINAIAPAILASTIISFLLAFFYSKGHIKNEEIITNKKAFVDGKAMLYLGIMLSFSELFRLVSEYLIQIGISYQGGLDQVGLYGAALVLLNSYVGIVFVVMSKNYYPKLSEIINKKIEVQKLAFHQSYLSILLITPIIIFFIILAPIIVKILFSQKFNPIVQMISWGILGMIFKALSWTLGYIIIAKGDYKVFIKTSICFSLLYLLMLMFGYYVCGLLGVGISFFAYYMIHFFGIKLIVKKQYKIYLNIEVYILFFKCCLLCISTFLLNYLPWPFYKYFSMSLLAIFTCCYMFYMLNKKIPLKELLALFFKKTY</sequence>
<accession>A0A1K2IJW6</accession>
<evidence type="ECO:0000256" key="6">
    <source>
        <dbReference type="SAM" id="Phobius"/>
    </source>
</evidence>
<reference evidence="7 8" key="1">
    <citation type="submission" date="2016-10" db="EMBL/GenBank/DDBJ databases">
        <authorList>
            <person name="de Groot N.N."/>
        </authorList>
    </citation>
    <scope>NUCLEOTIDE SEQUENCE [LARGE SCALE GENOMIC DNA]</scope>
    <source>
        <strain evidence="7 8">DSM 18180</strain>
    </source>
</reference>
<dbReference type="AlphaFoldDB" id="A0A1K2IJW6"/>
<keyword evidence="2" id="KW-1003">Cell membrane</keyword>
<keyword evidence="8" id="KW-1185">Reference proteome</keyword>
<feature type="transmembrane region" description="Helical" evidence="6">
    <location>
        <begin position="262"/>
        <end position="286"/>
    </location>
</feature>
<feature type="transmembrane region" description="Helical" evidence="6">
    <location>
        <begin position="307"/>
        <end position="332"/>
    </location>
</feature>
<dbReference type="EMBL" id="FPKV01000002">
    <property type="protein sequence ID" value="SFZ92700.1"/>
    <property type="molecule type" value="Genomic_DNA"/>
</dbReference>
<dbReference type="PANTHER" id="PTHR30250">
    <property type="entry name" value="PST FAMILY PREDICTED COLANIC ACID TRANSPORTER"/>
    <property type="match status" value="1"/>
</dbReference>
<feature type="transmembrane region" description="Helical" evidence="6">
    <location>
        <begin position="96"/>
        <end position="115"/>
    </location>
</feature>
<feature type="transmembrane region" description="Helical" evidence="6">
    <location>
        <begin position="161"/>
        <end position="179"/>
    </location>
</feature>
<proteinExistence type="predicted"/>
<feature type="transmembrane region" description="Helical" evidence="6">
    <location>
        <begin position="225"/>
        <end position="242"/>
    </location>
</feature>
<evidence type="ECO:0000256" key="1">
    <source>
        <dbReference type="ARBA" id="ARBA00004651"/>
    </source>
</evidence>
<dbReference type="Pfam" id="PF13440">
    <property type="entry name" value="Polysacc_synt_3"/>
    <property type="match status" value="1"/>
</dbReference>
<dbReference type="STRING" id="369401.SAMN05428642_102899"/>